<evidence type="ECO:0000313" key="1">
    <source>
        <dbReference type="EMBL" id="PAT06072.1"/>
    </source>
</evidence>
<protein>
    <submittedName>
        <fullName evidence="1">Uncharacterized protein</fullName>
    </submittedName>
</protein>
<reference evidence="1 2" key="1">
    <citation type="submission" date="2017-08" db="EMBL/GenBank/DDBJ databases">
        <title>Whole genome sequences of 6 clinical strains closest to Corynebacterium imitans.</title>
        <authorList>
            <person name="Bernier A.-M."/>
            <person name="Burdz T."/>
            <person name="Bernard K."/>
        </authorList>
    </citation>
    <scope>NUCLEOTIDE SEQUENCE [LARGE SCALE GENOMIC DNA]</scope>
    <source>
        <strain evidence="1 2">NML93-0607</strain>
    </source>
</reference>
<comment type="caution">
    <text evidence="1">The sequence shown here is derived from an EMBL/GenBank/DDBJ whole genome shotgun (WGS) entry which is preliminary data.</text>
</comment>
<gene>
    <name evidence="1" type="ORF">CKJ81_05810</name>
</gene>
<proteinExistence type="predicted"/>
<name>A0ABX4H9S2_9CORY</name>
<dbReference type="Proteomes" id="UP000218281">
    <property type="component" value="Unassembled WGS sequence"/>
</dbReference>
<accession>A0ABX4H9S2</accession>
<keyword evidence="2" id="KW-1185">Reference proteome</keyword>
<dbReference type="EMBL" id="NSGO01000005">
    <property type="protein sequence ID" value="PAT06072.1"/>
    <property type="molecule type" value="Genomic_DNA"/>
</dbReference>
<evidence type="ECO:0000313" key="2">
    <source>
        <dbReference type="Proteomes" id="UP000218281"/>
    </source>
</evidence>
<organism evidence="1 2">
    <name type="scientific">Corynebacterium hadale</name>
    <dbReference type="NCBI Taxonomy" id="2026255"/>
    <lineage>
        <taxon>Bacteria</taxon>
        <taxon>Bacillati</taxon>
        <taxon>Actinomycetota</taxon>
        <taxon>Actinomycetes</taxon>
        <taxon>Mycobacteriales</taxon>
        <taxon>Corynebacteriaceae</taxon>
        <taxon>Corynebacterium</taxon>
    </lineage>
</organism>
<sequence length="99" mass="10934">MVPVFAPSLTYWHFSLLSADFEEWDYLSEQERDQHRKTYRTYRGLLQKCIDGSAQDSLRDAASSAGSSERMNTPETIAIVISVVALLTSIAGVATPPPA</sequence>